<evidence type="ECO:0008006" key="4">
    <source>
        <dbReference type="Google" id="ProtNLM"/>
    </source>
</evidence>
<proteinExistence type="predicted"/>
<gene>
    <name evidence="2" type="ORF">PHYBOEH_005363</name>
</gene>
<dbReference type="Proteomes" id="UP000693981">
    <property type="component" value="Unassembled WGS sequence"/>
</dbReference>
<keyword evidence="1" id="KW-0175">Coiled coil</keyword>
<evidence type="ECO:0000313" key="3">
    <source>
        <dbReference type="Proteomes" id="UP000693981"/>
    </source>
</evidence>
<sequence>METTRLSTLSSIVDHVCKQKSKDFSIGQQTQTPKKKKVRLSTTDVALRRERNRMHQARHKMKQKKKLVDLEESIQQLREEIQGLQVQRQLVASGIPVNKTVWSVAAEYFRLFRHGVRAPAPGMVALGTPCPPAASAQRTFLLTTMASDVAYGTVCGIEALLENWRLMTLYHEDIDVQLLRLDDGAHGTLIATSKGKIVITEQTLRYAFPNLLNDGKWSPLALKLLGQELTVIGTTCFYWNNQKGCVVNLEAKVDMMTPMLKLLGNLENISHVFDNALLTPDYEVVNNRDDQVPSIDW</sequence>
<dbReference type="EMBL" id="JAGDFL010000280">
    <property type="protein sequence ID" value="KAG7394318.1"/>
    <property type="molecule type" value="Genomic_DNA"/>
</dbReference>
<name>A0A8T1WPQ5_9STRA</name>
<feature type="coiled-coil region" evidence="1">
    <location>
        <begin position="47"/>
        <end position="87"/>
    </location>
</feature>
<evidence type="ECO:0000313" key="2">
    <source>
        <dbReference type="EMBL" id="KAG7394318.1"/>
    </source>
</evidence>
<evidence type="ECO:0000256" key="1">
    <source>
        <dbReference type="SAM" id="Coils"/>
    </source>
</evidence>
<comment type="caution">
    <text evidence="2">The sequence shown here is derived from an EMBL/GenBank/DDBJ whole genome shotgun (WGS) entry which is preliminary data.</text>
</comment>
<dbReference type="OrthoDB" id="97003at2759"/>
<accession>A0A8T1WPQ5</accession>
<dbReference type="CDD" id="cd14686">
    <property type="entry name" value="bZIP"/>
    <property type="match status" value="1"/>
</dbReference>
<protein>
    <recommendedName>
        <fullName evidence="4">BZIP domain-containing protein</fullName>
    </recommendedName>
</protein>
<organism evidence="2 3">
    <name type="scientific">Phytophthora boehmeriae</name>
    <dbReference type="NCBI Taxonomy" id="109152"/>
    <lineage>
        <taxon>Eukaryota</taxon>
        <taxon>Sar</taxon>
        <taxon>Stramenopiles</taxon>
        <taxon>Oomycota</taxon>
        <taxon>Peronosporomycetes</taxon>
        <taxon>Peronosporales</taxon>
        <taxon>Peronosporaceae</taxon>
        <taxon>Phytophthora</taxon>
    </lineage>
</organism>
<reference evidence="2" key="1">
    <citation type="submission" date="2021-02" db="EMBL/GenBank/DDBJ databases">
        <authorList>
            <person name="Palmer J.M."/>
        </authorList>
    </citation>
    <scope>NUCLEOTIDE SEQUENCE</scope>
    <source>
        <strain evidence="2">SCRP23</strain>
    </source>
</reference>
<dbReference type="AlphaFoldDB" id="A0A8T1WPQ5"/>
<keyword evidence="3" id="KW-1185">Reference proteome</keyword>